<keyword evidence="2" id="KW-1185">Reference proteome</keyword>
<evidence type="ECO:0000313" key="1">
    <source>
        <dbReference type="EMBL" id="PJZ60105.1"/>
    </source>
</evidence>
<gene>
    <name evidence="1" type="ORF">CH376_20190</name>
</gene>
<name>A0ABX4NTT6_9LEPT</name>
<proteinExistence type="predicted"/>
<organism evidence="1 2">
    <name type="scientific">Leptospira adleri</name>
    <dbReference type="NCBI Taxonomy" id="2023186"/>
    <lineage>
        <taxon>Bacteria</taxon>
        <taxon>Pseudomonadati</taxon>
        <taxon>Spirochaetota</taxon>
        <taxon>Spirochaetia</taxon>
        <taxon>Leptospirales</taxon>
        <taxon>Leptospiraceae</taxon>
        <taxon>Leptospira</taxon>
    </lineage>
</organism>
<accession>A0ABX4NTT6</accession>
<dbReference type="Proteomes" id="UP000232149">
    <property type="component" value="Unassembled WGS sequence"/>
</dbReference>
<sequence length="66" mass="7585">MASIFMEDGEILKCRIGVRILLFFGWEENSSLFSREKRGFRKRFGLKDSAKETGSEVCSSVQTEFV</sequence>
<evidence type="ECO:0000313" key="2">
    <source>
        <dbReference type="Proteomes" id="UP000232149"/>
    </source>
</evidence>
<protein>
    <submittedName>
        <fullName evidence="1">Uncharacterized protein</fullName>
    </submittedName>
</protein>
<reference evidence="1 2" key="1">
    <citation type="submission" date="2017-07" db="EMBL/GenBank/DDBJ databases">
        <title>Leptospira spp. isolated from tropical soils.</title>
        <authorList>
            <person name="Thibeaux R."/>
            <person name="Iraola G."/>
            <person name="Ferres I."/>
            <person name="Bierque E."/>
            <person name="Girault D."/>
            <person name="Soupe-Gilbert M.-E."/>
            <person name="Picardeau M."/>
            <person name="Goarant C."/>
        </authorList>
    </citation>
    <scope>NUCLEOTIDE SEQUENCE [LARGE SCALE GENOMIC DNA]</scope>
    <source>
        <strain evidence="1 2">FH2-B-D1</strain>
    </source>
</reference>
<dbReference type="EMBL" id="NPDU01000078">
    <property type="protein sequence ID" value="PJZ60105.1"/>
    <property type="molecule type" value="Genomic_DNA"/>
</dbReference>
<comment type="caution">
    <text evidence="1">The sequence shown here is derived from an EMBL/GenBank/DDBJ whole genome shotgun (WGS) entry which is preliminary data.</text>
</comment>